<evidence type="ECO:0000313" key="3">
    <source>
        <dbReference type="EMBL" id="OKH95078.1"/>
    </source>
</evidence>
<dbReference type="GO" id="GO:0070967">
    <property type="term" value="F:coenzyme F420 binding"/>
    <property type="evidence" value="ECO:0007669"/>
    <property type="project" value="TreeGrafter"/>
</dbReference>
<proteinExistence type="predicted"/>
<comment type="caution">
    <text evidence="3">The sequence shown here is derived from an EMBL/GenBank/DDBJ whole genome shotgun (WGS) entry which is preliminary data.</text>
</comment>
<accession>A0A1Q4VB48</accession>
<dbReference type="RefSeq" id="WP_073787404.1">
    <property type="nucleotide sequence ID" value="NZ_JAPEPH010000002.1"/>
</dbReference>
<dbReference type="InterPro" id="IPR012349">
    <property type="entry name" value="Split_barrel_FMN-bd"/>
</dbReference>
<feature type="domain" description="Pyridoxamine 5'-phosphate oxidase N-terminal" evidence="2">
    <location>
        <begin position="6"/>
        <end position="134"/>
    </location>
</feature>
<dbReference type="Pfam" id="PF01243">
    <property type="entry name" value="PNPOx_N"/>
    <property type="match status" value="1"/>
</dbReference>
<dbReference type="PANTHER" id="PTHR35176">
    <property type="entry name" value="HEME OXYGENASE HI_0854-RELATED"/>
    <property type="match status" value="1"/>
</dbReference>
<dbReference type="SUPFAM" id="SSF50475">
    <property type="entry name" value="FMN-binding split barrel"/>
    <property type="match status" value="1"/>
</dbReference>
<dbReference type="InterPro" id="IPR011576">
    <property type="entry name" value="Pyridox_Oxase_N"/>
</dbReference>
<dbReference type="AlphaFoldDB" id="A0A1Q4VB48"/>
<keyword evidence="4" id="KW-1185">Reference proteome</keyword>
<dbReference type="EMBL" id="LFBV01000002">
    <property type="protein sequence ID" value="OKH95078.1"/>
    <property type="molecule type" value="Genomic_DNA"/>
</dbReference>
<gene>
    <name evidence="3" type="ORF">AB852_13265</name>
</gene>
<dbReference type="InterPro" id="IPR019967">
    <property type="entry name" value="F420-dep_enz_PPOX_Rv0121"/>
</dbReference>
<keyword evidence="1" id="KW-0560">Oxidoreductase</keyword>
<dbReference type="GO" id="GO:0005829">
    <property type="term" value="C:cytosol"/>
    <property type="evidence" value="ECO:0007669"/>
    <property type="project" value="TreeGrafter"/>
</dbReference>
<protein>
    <submittedName>
        <fullName evidence="3">F420-dependent protein</fullName>
    </submittedName>
</protein>
<evidence type="ECO:0000256" key="1">
    <source>
        <dbReference type="ARBA" id="ARBA00023002"/>
    </source>
</evidence>
<name>A0A1Q4VB48_9ACTN</name>
<reference evidence="3 4" key="1">
    <citation type="submission" date="2015-06" db="EMBL/GenBank/DDBJ databases">
        <title>Cloning and characterization of the uncialamcin biosynthetic gene cluster.</title>
        <authorList>
            <person name="Yan X."/>
            <person name="Huang T."/>
            <person name="Ge H."/>
            <person name="Shen B."/>
        </authorList>
    </citation>
    <scope>NUCLEOTIDE SEQUENCE [LARGE SCALE GENOMIC DNA]</scope>
    <source>
        <strain evidence="3 4">DCA2648</strain>
    </source>
</reference>
<dbReference type="PANTHER" id="PTHR35176:SF2">
    <property type="entry name" value="F420H(2)-DEPENDENT REDUCTASE RV1155"/>
    <property type="match status" value="1"/>
</dbReference>
<dbReference type="Proteomes" id="UP000186455">
    <property type="component" value="Unassembled WGS sequence"/>
</dbReference>
<dbReference type="GO" id="GO:0016627">
    <property type="term" value="F:oxidoreductase activity, acting on the CH-CH group of donors"/>
    <property type="evidence" value="ECO:0007669"/>
    <property type="project" value="TreeGrafter"/>
</dbReference>
<organism evidence="3 4">
    <name type="scientific">Streptomyces uncialis</name>
    <dbReference type="NCBI Taxonomy" id="1048205"/>
    <lineage>
        <taxon>Bacteria</taxon>
        <taxon>Bacillati</taxon>
        <taxon>Actinomycetota</taxon>
        <taxon>Actinomycetes</taxon>
        <taxon>Kitasatosporales</taxon>
        <taxon>Streptomycetaceae</taxon>
        <taxon>Streptomyces</taxon>
    </lineage>
</organism>
<evidence type="ECO:0000259" key="2">
    <source>
        <dbReference type="Pfam" id="PF01243"/>
    </source>
</evidence>
<dbReference type="NCBIfam" id="TIGR03668">
    <property type="entry name" value="Rv0121_F420"/>
    <property type="match status" value="1"/>
</dbReference>
<dbReference type="Gene3D" id="2.30.110.10">
    <property type="entry name" value="Electron Transport, Fmn-binding Protein, Chain A"/>
    <property type="match status" value="1"/>
</dbReference>
<dbReference type="InterPro" id="IPR052019">
    <property type="entry name" value="F420H2_bilvrd_red/Heme_oxyg"/>
</dbReference>
<evidence type="ECO:0000313" key="4">
    <source>
        <dbReference type="Proteomes" id="UP000186455"/>
    </source>
</evidence>
<sequence>MQLSESEARRRFASARVLRLATADEEGTPHVVPATFAVQGDVVAIAVDQKPKRHQNLRRLRNITANDHVSLLVDEYHDDWTRLWWVRADGSGRVLEDDKRNAPLDWLASKYPQYAETRPDGPVIEITVTRWSGWSYTTS</sequence>
<dbReference type="STRING" id="1048205.AB852_13265"/>